<dbReference type="STRING" id="500610.SAMN02799615_03107"/>
<gene>
    <name evidence="8" type="ORF">SAMN02799615_03107</name>
</gene>
<feature type="transmembrane region" description="Helical" evidence="6">
    <location>
        <begin position="166"/>
        <end position="191"/>
    </location>
</feature>
<dbReference type="Proteomes" id="UP000199477">
    <property type="component" value="Unassembled WGS sequence"/>
</dbReference>
<keyword evidence="9" id="KW-1185">Reference proteome</keyword>
<dbReference type="Pfam" id="PF04893">
    <property type="entry name" value="Yip1"/>
    <property type="match status" value="1"/>
</dbReference>
<protein>
    <submittedName>
        <fullName evidence="8">Yip1 domain-containing protein</fullName>
    </submittedName>
</protein>
<evidence type="ECO:0000259" key="7">
    <source>
        <dbReference type="Pfam" id="PF04893"/>
    </source>
</evidence>
<keyword evidence="3 6" id="KW-1133">Transmembrane helix</keyword>
<evidence type="ECO:0000256" key="6">
    <source>
        <dbReference type="SAM" id="Phobius"/>
    </source>
</evidence>
<organism evidence="8 9">
    <name type="scientific">Dyella marensis</name>
    <dbReference type="NCBI Taxonomy" id="500610"/>
    <lineage>
        <taxon>Bacteria</taxon>
        <taxon>Pseudomonadati</taxon>
        <taxon>Pseudomonadota</taxon>
        <taxon>Gammaproteobacteria</taxon>
        <taxon>Lysobacterales</taxon>
        <taxon>Rhodanobacteraceae</taxon>
        <taxon>Dyella</taxon>
    </lineage>
</organism>
<dbReference type="GO" id="GO:0016020">
    <property type="term" value="C:membrane"/>
    <property type="evidence" value="ECO:0007669"/>
    <property type="project" value="UniProtKB-SubCell"/>
</dbReference>
<keyword evidence="2 6" id="KW-0812">Transmembrane</keyword>
<evidence type="ECO:0000256" key="4">
    <source>
        <dbReference type="ARBA" id="ARBA00023136"/>
    </source>
</evidence>
<evidence type="ECO:0000313" key="8">
    <source>
        <dbReference type="EMBL" id="SFF32107.1"/>
    </source>
</evidence>
<feature type="domain" description="Yip1" evidence="7">
    <location>
        <begin position="12"/>
        <end position="181"/>
    </location>
</feature>
<keyword evidence="5" id="KW-0175">Coiled coil</keyword>
<dbReference type="AlphaFoldDB" id="A0A1I2HTJ7"/>
<accession>A0A1I2HTJ7</accession>
<feature type="transmembrane region" description="Helical" evidence="6">
    <location>
        <begin position="134"/>
        <end position="154"/>
    </location>
</feature>
<keyword evidence="4 6" id="KW-0472">Membrane</keyword>
<evidence type="ECO:0000256" key="1">
    <source>
        <dbReference type="ARBA" id="ARBA00004141"/>
    </source>
</evidence>
<name>A0A1I2HTJ7_9GAMM</name>
<reference evidence="9" key="1">
    <citation type="submission" date="2016-10" db="EMBL/GenBank/DDBJ databases">
        <authorList>
            <person name="Varghese N."/>
            <person name="Submissions S."/>
        </authorList>
    </citation>
    <scope>NUCLEOTIDE SEQUENCE [LARGE SCALE GENOMIC DNA]</scope>
    <source>
        <strain evidence="9">UNC178MFTsu3.1</strain>
    </source>
</reference>
<evidence type="ECO:0000256" key="3">
    <source>
        <dbReference type="ARBA" id="ARBA00022989"/>
    </source>
</evidence>
<comment type="subcellular location">
    <subcellularLocation>
        <location evidence="1">Membrane</location>
        <topology evidence="1">Multi-pass membrane protein</topology>
    </subcellularLocation>
</comment>
<feature type="transmembrane region" description="Helical" evidence="6">
    <location>
        <begin position="38"/>
        <end position="66"/>
    </location>
</feature>
<sequence>MDFAKIIARARAILTTPKTEWPVVAAEPATVQGIYTNYILVLAAVPAIAGFIKNSLIGISLLSVTWRAPVGSGLAGMVLQYLLSLVLVYVMSLIINALAPTFGGQKDPVQALKAITYACTASWVAGAANILPWIGWLIALAGGIYSIYLLYLGLPATMKNPVEKSAGYTAVTIVIGAVLGWIVGMIVAGVVGTAALTGAAMNNGHVTLNGDHGSVTVDPDSAAAKLAAMGARAEQASKELEAAQKSGDTAAQQAAMGKMMGNDGSVQSLSADQIKTFLPDTAAGLKRESLSAERSAGVGVQITVARGQYGDGTRNVELEISDTGSMKGMMAVANAFAAESEQQTDDGYEKTYSKDGRLVHESWDKTSKSGEYTVVVGQRFSVKASGQAEIDQLKDAVDSVDLAKLESLKNEGVGKN</sequence>
<evidence type="ECO:0000256" key="5">
    <source>
        <dbReference type="SAM" id="Coils"/>
    </source>
</evidence>
<proteinExistence type="predicted"/>
<feature type="transmembrane region" description="Helical" evidence="6">
    <location>
        <begin position="78"/>
        <end position="99"/>
    </location>
</feature>
<feature type="coiled-coil region" evidence="5">
    <location>
        <begin position="226"/>
        <end position="253"/>
    </location>
</feature>
<dbReference type="InterPro" id="IPR006977">
    <property type="entry name" value="Yip1_dom"/>
</dbReference>
<evidence type="ECO:0000256" key="2">
    <source>
        <dbReference type="ARBA" id="ARBA00022692"/>
    </source>
</evidence>
<dbReference type="EMBL" id="FONH01000013">
    <property type="protein sequence ID" value="SFF32107.1"/>
    <property type="molecule type" value="Genomic_DNA"/>
</dbReference>
<dbReference type="RefSeq" id="WP_026634921.1">
    <property type="nucleotide sequence ID" value="NZ_FONH01000013.1"/>
</dbReference>
<evidence type="ECO:0000313" key="9">
    <source>
        <dbReference type="Proteomes" id="UP000199477"/>
    </source>
</evidence>